<dbReference type="Proteomes" id="UP001341281">
    <property type="component" value="Chromosome 08"/>
</dbReference>
<gene>
    <name evidence="2" type="ORF">U9M48_036912</name>
</gene>
<dbReference type="EMBL" id="CP144752">
    <property type="protein sequence ID" value="WVZ90627.1"/>
    <property type="molecule type" value="Genomic_DNA"/>
</dbReference>
<organism evidence="2 3">
    <name type="scientific">Paspalum notatum var. saurae</name>
    <dbReference type="NCBI Taxonomy" id="547442"/>
    <lineage>
        <taxon>Eukaryota</taxon>
        <taxon>Viridiplantae</taxon>
        <taxon>Streptophyta</taxon>
        <taxon>Embryophyta</taxon>
        <taxon>Tracheophyta</taxon>
        <taxon>Spermatophyta</taxon>
        <taxon>Magnoliopsida</taxon>
        <taxon>Liliopsida</taxon>
        <taxon>Poales</taxon>
        <taxon>Poaceae</taxon>
        <taxon>PACMAD clade</taxon>
        <taxon>Panicoideae</taxon>
        <taxon>Andropogonodae</taxon>
        <taxon>Paspaleae</taxon>
        <taxon>Paspalinae</taxon>
        <taxon>Paspalum</taxon>
    </lineage>
</organism>
<name>A0AAQ3XBT1_PASNO</name>
<evidence type="ECO:0000313" key="2">
    <source>
        <dbReference type="EMBL" id="WVZ90627.1"/>
    </source>
</evidence>
<accession>A0AAQ3XBT1</accession>
<evidence type="ECO:0000256" key="1">
    <source>
        <dbReference type="SAM" id="MobiDB-lite"/>
    </source>
</evidence>
<reference evidence="2 3" key="1">
    <citation type="submission" date="2024-02" db="EMBL/GenBank/DDBJ databases">
        <title>High-quality chromosome-scale genome assembly of Pensacola bahiagrass (Paspalum notatum Flugge var. saurae).</title>
        <authorList>
            <person name="Vega J.M."/>
            <person name="Podio M."/>
            <person name="Orjuela J."/>
            <person name="Siena L.A."/>
            <person name="Pessino S.C."/>
            <person name="Combes M.C."/>
            <person name="Mariac C."/>
            <person name="Albertini E."/>
            <person name="Pupilli F."/>
            <person name="Ortiz J.P.A."/>
            <person name="Leblanc O."/>
        </authorList>
    </citation>
    <scope>NUCLEOTIDE SEQUENCE [LARGE SCALE GENOMIC DNA]</scope>
    <source>
        <strain evidence="2">R1</strain>
        <tissue evidence="2">Leaf</tissue>
    </source>
</reference>
<keyword evidence="3" id="KW-1185">Reference proteome</keyword>
<sequence>MLPSRAAPAAAARASQPLWAPPPRHQAATAAVRYASALQSTPLIFYFNIPSTPIQYFTYTDSTFYLH</sequence>
<protein>
    <submittedName>
        <fullName evidence="2">Uncharacterized protein</fullName>
    </submittedName>
</protein>
<proteinExistence type="predicted"/>
<evidence type="ECO:0000313" key="3">
    <source>
        <dbReference type="Proteomes" id="UP001341281"/>
    </source>
</evidence>
<feature type="compositionally biased region" description="Low complexity" evidence="1">
    <location>
        <begin position="1"/>
        <end position="15"/>
    </location>
</feature>
<dbReference type="AlphaFoldDB" id="A0AAQ3XBT1"/>
<feature type="region of interest" description="Disordered" evidence="1">
    <location>
        <begin position="1"/>
        <end position="22"/>
    </location>
</feature>